<feature type="domain" description="SPX" evidence="2">
    <location>
        <begin position="1"/>
        <end position="134"/>
    </location>
</feature>
<organism evidence="3 4">
    <name type="scientific">Linnemannia gamsii</name>
    <dbReference type="NCBI Taxonomy" id="64522"/>
    <lineage>
        <taxon>Eukaryota</taxon>
        <taxon>Fungi</taxon>
        <taxon>Fungi incertae sedis</taxon>
        <taxon>Mucoromycota</taxon>
        <taxon>Mortierellomycotina</taxon>
        <taxon>Mortierellomycetes</taxon>
        <taxon>Mortierellales</taxon>
        <taxon>Mortierellaceae</taxon>
        <taxon>Linnemannia</taxon>
    </lineage>
</organism>
<feature type="compositionally biased region" description="Polar residues" evidence="1">
    <location>
        <begin position="108"/>
        <end position="134"/>
    </location>
</feature>
<dbReference type="OrthoDB" id="9970435at2759"/>
<gene>
    <name evidence="3" type="ORF">BGZ97_005875</name>
</gene>
<evidence type="ECO:0000313" key="3">
    <source>
        <dbReference type="EMBL" id="KAG0291468.1"/>
    </source>
</evidence>
<reference evidence="3" key="1">
    <citation type="journal article" date="2020" name="Fungal Divers.">
        <title>Resolving the Mortierellaceae phylogeny through synthesis of multi-gene phylogenetics and phylogenomics.</title>
        <authorList>
            <person name="Vandepol N."/>
            <person name="Liber J."/>
            <person name="Desiro A."/>
            <person name="Na H."/>
            <person name="Kennedy M."/>
            <person name="Barry K."/>
            <person name="Grigoriev I.V."/>
            <person name="Miller A.N."/>
            <person name="O'Donnell K."/>
            <person name="Stajich J.E."/>
            <person name="Bonito G."/>
        </authorList>
    </citation>
    <scope>NUCLEOTIDE SEQUENCE</scope>
    <source>
        <strain evidence="3">NVP60</strain>
    </source>
</reference>
<sequence length="134" mass="15141">MKFAKYLQDEVVPEWRKAYINYKQGKKHLKVIERVLDQLDFEAAQALQAQEAHEVPHDTLSPLPTPVAEVDEDRSALGGRTLNGQEDDDEEAARTVRPKKEIDGLRQSLGSTALQFGQTARSQSSQLLKNLSRR</sequence>
<feature type="region of interest" description="Disordered" evidence="1">
    <location>
        <begin position="48"/>
        <end position="134"/>
    </location>
</feature>
<comment type="caution">
    <text evidence="3">The sequence shown here is derived from an EMBL/GenBank/DDBJ whole genome shotgun (WGS) entry which is preliminary data.</text>
</comment>
<dbReference type="PROSITE" id="PS51382">
    <property type="entry name" value="SPX"/>
    <property type="match status" value="1"/>
</dbReference>
<dbReference type="InterPro" id="IPR004331">
    <property type="entry name" value="SPX_dom"/>
</dbReference>
<keyword evidence="4" id="KW-1185">Reference proteome</keyword>
<proteinExistence type="predicted"/>
<accession>A0A9P6QTZ0</accession>
<dbReference type="EMBL" id="JAAAIN010002621">
    <property type="protein sequence ID" value="KAG0291468.1"/>
    <property type="molecule type" value="Genomic_DNA"/>
</dbReference>
<name>A0A9P6QTZ0_9FUNG</name>
<evidence type="ECO:0000313" key="4">
    <source>
        <dbReference type="Proteomes" id="UP000823405"/>
    </source>
</evidence>
<evidence type="ECO:0000256" key="1">
    <source>
        <dbReference type="SAM" id="MobiDB-lite"/>
    </source>
</evidence>
<dbReference type="Proteomes" id="UP000823405">
    <property type="component" value="Unassembled WGS sequence"/>
</dbReference>
<evidence type="ECO:0000259" key="2">
    <source>
        <dbReference type="PROSITE" id="PS51382"/>
    </source>
</evidence>
<protein>
    <recommendedName>
        <fullName evidence="2">SPX domain-containing protein</fullName>
    </recommendedName>
</protein>
<feature type="compositionally biased region" description="Basic and acidic residues" evidence="1">
    <location>
        <begin position="92"/>
        <end position="104"/>
    </location>
</feature>
<dbReference type="Pfam" id="PF03105">
    <property type="entry name" value="SPX"/>
    <property type="match status" value="1"/>
</dbReference>
<feature type="non-terminal residue" evidence="3">
    <location>
        <position position="134"/>
    </location>
</feature>
<dbReference type="AlphaFoldDB" id="A0A9P6QTZ0"/>